<dbReference type="Proteomes" id="UP000253472">
    <property type="component" value="Unassembled WGS sequence"/>
</dbReference>
<name>A0A367Y1S8_9ASCO</name>
<reference evidence="2 3" key="1">
    <citation type="submission" date="2018-06" db="EMBL/GenBank/DDBJ databases">
        <title>Whole genome sequencing of Candida tropicalis (genome annotated by CSBL at Korea University).</title>
        <authorList>
            <person name="Ahn J."/>
        </authorList>
    </citation>
    <scope>NUCLEOTIDE SEQUENCE [LARGE SCALE GENOMIC DNA]</scope>
    <source>
        <strain evidence="2 3">ATCC 20962</strain>
    </source>
</reference>
<dbReference type="EMBL" id="QLNQ01000027">
    <property type="protein sequence ID" value="RCK59002.1"/>
    <property type="molecule type" value="Genomic_DNA"/>
</dbReference>
<dbReference type="OrthoDB" id="10503593at2759"/>
<comment type="caution">
    <text evidence="2">The sequence shown here is derived from an EMBL/GenBank/DDBJ whole genome shotgun (WGS) entry which is preliminary data.</text>
</comment>
<feature type="region of interest" description="Disordered" evidence="1">
    <location>
        <begin position="42"/>
        <end position="89"/>
    </location>
</feature>
<protein>
    <submittedName>
        <fullName evidence="2">Uncharacterized protein</fullName>
    </submittedName>
</protein>
<keyword evidence="3" id="KW-1185">Reference proteome</keyword>
<proteinExistence type="predicted"/>
<accession>A0A367Y1S8</accession>
<evidence type="ECO:0000256" key="1">
    <source>
        <dbReference type="SAM" id="MobiDB-lite"/>
    </source>
</evidence>
<evidence type="ECO:0000313" key="3">
    <source>
        <dbReference type="Proteomes" id="UP000253472"/>
    </source>
</evidence>
<organism evidence="2 3">
    <name type="scientific">Candida viswanathii</name>
    <dbReference type="NCBI Taxonomy" id="5486"/>
    <lineage>
        <taxon>Eukaryota</taxon>
        <taxon>Fungi</taxon>
        <taxon>Dikarya</taxon>
        <taxon>Ascomycota</taxon>
        <taxon>Saccharomycotina</taxon>
        <taxon>Pichiomycetes</taxon>
        <taxon>Debaryomycetaceae</taxon>
        <taxon>Candida/Lodderomyces clade</taxon>
        <taxon>Candida</taxon>
    </lineage>
</organism>
<gene>
    <name evidence="2" type="ORF">Cantr_07782</name>
</gene>
<evidence type="ECO:0000313" key="2">
    <source>
        <dbReference type="EMBL" id="RCK59002.1"/>
    </source>
</evidence>
<feature type="compositionally biased region" description="Acidic residues" evidence="1">
    <location>
        <begin position="63"/>
        <end position="78"/>
    </location>
</feature>
<dbReference type="AlphaFoldDB" id="A0A367Y1S8"/>
<sequence length="136" mass="15683">MLGSHTTTPNKIRRVRLLNSTRTVDEINQRLARLDLANSSNLRITKYHSSKNTPATTDKPGIDSDDITSDNEEEDEQEEKPPLGHTIDPFRHCWDFEPEPICAFPGNIRRPTSGQQHYDSSWKEYFSRRDNISRAT</sequence>